<dbReference type="EMBL" id="CAJNJQ010001480">
    <property type="protein sequence ID" value="CAE7140074.1"/>
    <property type="molecule type" value="Genomic_DNA"/>
</dbReference>
<accession>A0A8H3E1T4</accession>
<dbReference type="Proteomes" id="UP000663827">
    <property type="component" value="Unassembled WGS sequence"/>
</dbReference>
<protein>
    <submittedName>
        <fullName evidence="1">Uncharacterized protein</fullName>
    </submittedName>
</protein>
<evidence type="ECO:0000313" key="2">
    <source>
        <dbReference type="Proteomes" id="UP000663827"/>
    </source>
</evidence>
<name>A0A8H3E1T4_9AGAM</name>
<dbReference type="InterPro" id="IPR035918">
    <property type="entry name" value="CytB_endotoxin-like_sf"/>
</dbReference>
<proteinExistence type="predicted"/>
<comment type="caution">
    <text evidence="1">The sequence shown here is derived from an EMBL/GenBank/DDBJ whole genome shotgun (WGS) entry which is preliminary data.</text>
</comment>
<sequence length="645" mass="70959">MSAPSPLVLVSTLPPNLQPVTNELIKFVSPHVKPADNGQNFFDWPGFKNAMDNYPGVDIVIEGFNTPNTSKSPFKDLPSQIAASLIGTLNMPISDEVLIPALKATFDDLQSAKDNGTASFKQISPGKPGFPPVPAVHGWEIRALLLAENVSRTADFAGQVSTVQIASSKLSKEEDWYQLDEQSTQEITVDLVMMKLGVSPEFTELTRRYAITSAYVLHVWGDYIAKLLGSILSHRLPEALLKSYPAIPVRISSPARLICNLSRSTRCSEEYPTTGKPSDPFNPHSTCLIIAHSPYSIKFDLLALIYSGPYASLLVPTTYLPKPLTTLVASFRVSTQQNRHVVCTPILVARLVGTKPYLSASLYLSVPPLYFNLISTLPQDFKGATGHLVNFFSAHVNELPTGAKQLNWASLKDSVDNYPGIELVIEGFSAPSATTRTFKDLPDYCATALREPLSVPISSSDLSSVLSASFSDLKYAKQAGWADFKQRESTARYGWEYRILTMVPNPSLSEDFVALLSTIHLDSPNIPNEPVWYEANQLYSTDVSVKSVSMKLAVNKEFQVPTTCESLFFSYEDSLGGCITNRGYRRSCGSSWDQIEVAHAMRPHQRMRTEQGYAQQNFLKEGGEPFTFGRRAVGAPAQDGVPISH</sequence>
<evidence type="ECO:0000313" key="1">
    <source>
        <dbReference type="EMBL" id="CAE7140074.1"/>
    </source>
</evidence>
<dbReference type="AlphaFoldDB" id="A0A8H3E1T4"/>
<gene>
    <name evidence="1" type="ORF">RDB_LOCUS73959</name>
</gene>
<reference evidence="1" key="1">
    <citation type="submission" date="2021-01" db="EMBL/GenBank/DDBJ databases">
        <authorList>
            <person name="Kaushik A."/>
        </authorList>
    </citation>
    <scope>NUCLEOTIDE SEQUENCE</scope>
    <source>
        <strain evidence="1">AG5</strain>
    </source>
</reference>
<organism evidence="1 2">
    <name type="scientific">Rhizoctonia solani</name>
    <dbReference type="NCBI Taxonomy" id="456999"/>
    <lineage>
        <taxon>Eukaryota</taxon>
        <taxon>Fungi</taxon>
        <taxon>Dikarya</taxon>
        <taxon>Basidiomycota</taxon>
        <taxon>Agaricomycotina</taxon>
        <taxon>Agaricomycetes</taxon>
        <taxon>Cantharellales</taxon>
        <taxon>Ceratobasidiaceae</taxon>
        <taxon>Rhizoctonia</taxon>
    </lineage>
</organism>
<dbReference type="Gene3D" id="3.40.198.10">
    <property type="entry name" value="Delta-endotoxin CytB-like"/>
    <property type="match status" value="2"/>
</dbReference>
<dbReference type="SUPFAM" id="SSF55676">
    <property type="entry name" value="CytB endotoxin-like"/>
    <property type="match status" value="2"/>
</dbReference>